<dbReference type="SUPFAM" id="SSF51905">
    <property type="entry name" value="FAD/NAD(P)-binding domain"/>
    <property type="match status" value="1"/>
</dbReference>
<dbReference type="InterPro" id="IPR050982">
    <property type="entry name" value="Auxin_biosynth/cation_transpt"/>
</dbReference>
<dbReference type="GO" id="GO:0050660">
    <property type="term" value="F:flavin adenine dinucleotide binding"/>
    <property type="evidence" value="ECO:0007669"/>
    <property type="project" value="TreeGrafter"/>
</dbReference>
<dbReference type="EMBL" id="CP108264">
    <property type="protein sequence ID" value="WTU77698.1"/>
    <property type="molecule type" value="Genomic_DNA"/>
</dbReference>
<evidence type="ECO:0000256" key="1">
    <source>
        <dbReference type="ARBA" id="ARBA00023002"/>
    </source>
</evidence>
<protein>
    <submittedName>
        <fullName evidence="2">NAD(P)/FAD-dependent oxidoreductase</fullName>
    </submittedName>
</protein>
<dbReference type="InterPro" id="IPR036188">
    <property type="entry name" value="FAD/NAD-bd_sf"/>
</dbReference>
<keyword evidence="1" id="KW-0560">Oxidoreductase</keyword>
<accession>A0AAU2JY17</accession>
<organism evidence="2">
    <name type="scientific">Streptomyces sp. NBC_00049</name>
    <dbReference type="NCBI Taxonomy" id="2903617"/>
    <lineage>
        <taxon>Bacteria</taxon>
        <taxon>Bacillati</taxon>
        <taxon>Actinomycetota</taxon>
        <taxon>Actinomycetes</taxon>
        <taxon>Kitasatosporales</taxon>
        <taxon>Streptomycetaceae</taxon>
        <taxon>Streptomyces</taxon>
    </lineage>
</organism>
<sequence length="195" mass="20513">MEHVEAVVIGGGQSGLTTAHAPVRAGLKPVMLETSERAAGSWPHYYDSPTLFSPARFSALPGTPFGGDPDRYPHRDEVVAYLTAYAARLQAGIRTGRRAIAVRADGTGFTVELEGGGQLWARAVVAASGSFGRPHRPDLSGLETFAGQVLHTADHRSPTPFAGQRVAVVGAGNSAVQIAAEPAPKAVRAWPRGRR</sequence>
<dbReference type="Gene3D" id="3.50.50.60">
    <property type="entry name" value="FAD/NAD(P)-binding domain"/>
    <property type="match status" value="1"/>
</dbReference>
<dbReference type="PANTHER" id="PTHR43539:SF78">
    <property type="entry name" value="FLAVIN-CONTAINING MONOOXYGENASE"/>
    <property type="match status" value="1"/>
</dbReference>
<dbReference type="Pfam" id="PF13738">
    <property type="entry name" value="Pyr_redox_3"/>
    <property type="match status" value="1"/>
</dbReference>
<name>A0AAU2JY17_9ACTN</name>
<dbReference type="AlphaFoldDB" id="A0AAU2JY17"/>
<dbReference type="GO" id="GO:0004497">
    <property type="term" value="F:monooxygenase activity"/>
    <property type="evidence" value="ECO:0007669"/>
    <property type="project" value="TreeGrafter"/>
</dbReference>
<proteinExistence type="predicted"/>
<dbReference type="PANTHER" id="PTHR43539">
    <property type="entry name" value="FLAVIN-BINDING MONOOXYGENASE-LIKE PROTEIN (AFU_ORTHOLOGUE AFUA_4G09220)"/>
    <property type="match status" value="1"/>
</dbReference>
<gene>
    <name evidence="2" type="ORF">OG327_32690</name>
</gene>
<dbReference type="PRINTS" id="PR00368">
    <property type="entry name" value="FADPNR"/>
</dbReference>
<evidence type="ECO:0000313" key="2">
    <source>
        <dbReference type="EMBL" id="WTU77698.1"/>
    </source>
</evidence>
<reference evidence="2" key="1">
    <citation type="submission" date="2022-10" db="EMBL/GenBank/DDBJ databases">
        <title>The complete genomes of actinobacterial strains from the NBC collection.</title>
        <authorList>
            <person name="Joergensen T.S."/>
            <person name="Alvarez Arevalo M."/>
            <person name="Sterndorff E.B."/>
            <person name="Faurdal D."/>
            <person name="Vuksanovic O."/>
            <person name="Mourched A.-S."/>
            <person name="Charusanti P."/>
            <person name="Shaw S."/>
            <person name="Blin K."/>
            <person name="Weber T."/>
        </authorList>
    </citation>
    <scope>NUCLEOTIDE SEQUENCE</scope>
    <source>
        <strain evidence="2">NBC_00049</strain>
    </source>
</reference>
<dbReference type="PRINTS" id="PR00469">
    <property type="entry name" value="PNDRDTASEII"/>
</dbReference>